<sequence length="336" mass="39024">MHVYCQFSVTDSLLHLHCCCKCNYNATLLSIFQAVIFYDTGEMILKITVISLLTQSIHLPGISANEDQSRTELHVTYCRGADGFHKLPTSVHEINEKSPPDWVIAGYDEELKCDIYSYPNDPRMMLLFDQWGNPCAMRLGYIIEDLPKRGESNNREFTYRYDDKPMYRLANYWDTDIWETTFLFTSPETLKNGGRKETGGIFADEVWMPLTGEYVRIPDHEYGIMSIGFTKQACHKGMGNHYFFNMTPWLDCHDWLGPYVHYENRKLVGIANAPFGSFTYLHQNWFEIHEPRFVDRVMPFKPGCFNDWLKYIGTTAIHIYLVANPRNISCDACLFG</sequence>
<proteinExistence type="predicted"/>
<gene>
    <name evidence="1" type="ORF">g.21938</name>
</gene>
<evidence type="ECO:0000313" key="1">
    <source>
        <dbReference type="EMBL" id="JAS83140.1"/>
    </source>
</evidence>
<dbReference type="AlphaFoldDB" id="A0A1B6I8C4"/>
<organism evidence="1">
    <name type="scientific">Homalodisca liturata</name>
    <dbReference type="NCBI Taxonomy" id="320908"/>
    <lineage>
        <taxon>Eukaryota</taxon>
        <taxon>Metazoa</taxon>
        <taxon>Ecdysozoa</taxon>
        <taxon>Arthropoda</taxon>
        <taxon>Hexapoda</taxon>
        <taxon>Insecta</taxon>
        <taxon>Pterygota</taxon>
        <taxon>Neoptera</taxon>
        <taxon>Paraneoptera</taxon>
        <taxon>Hemiptera</taxon>
        <taxon>Auchenorrhyncha</taxon>
        <taxon>Membracoidea</taxon>
        <taxon>Cicadellidae</taxon>
        <taxon>Cicadellinae</taxon>
        <taxon>Proconiini</taxon>
        <taxon>Homalodisca</taxon>
    </lineage>
</organism>
<dbReference type="EMBL" id="GECU01024566">
    <property type="protein sequence ID" value="JAS83140.1"/>
    <property type="molecule type" value="Transcribed_RNA"/>
</dbReference>
<accession>A0A1B6I8C4</accession>
<reference evidence="1" key="1">
    <citation type="submission" date="2015-11" db="EMBL/GenBank/DDBJ databases">
        <title>De novo transcriptome assembly of four potential Pierce s Disease insect vectors from Arizona vineyards.</title>
        <authorList>
            <person name="Tassone E.E."/>
        </authorList>
    </citation>
    <scope>NUCLEOTIDE SEQUENCE</scope>
</reference>
<protein>
    <submittedName>
        <fullName evidence="1">Uncharacterized protein</fullName>
    </submittedName>
</protein>
<name>A0A1B6I8C4_9HEMI</name>